<feature type="compositionally biased region" description="Polar residues" evidence="1">
    <location>
        <begin position="31"/>
        <end position="41"/>
    </location>
</feature>
<keyword evidence="3" id="KW-1185">Reference proteome</keyword>
<reference evidence="2" key="3">
    <citation type="submission" date="2023-05" db="EMBL/GenBank/DDBJ databases">
        <authorList>
            <person name="Smith C.H."/>
        </authorList>
    </citation>
    <scope>NUCLEOTIDE SEQUENCE</scope>
    <source>
        <strain evidence="2">CHS0354</strain>
        <tissue evidence="2">Mantle</tissue>
    </source>
</reference>
<proteinExistence type="predicted"/>
<feature type="compositionally biased region" description="Acidic residues" evidence="1">
    <location>
        <begin position="1"/>
        <end position="10"/>
    </location>
</feature>
<reference evidence="2" key="1">
    <citation type="journal article" date="2021" name="Genome Biol. Evol.">
        <title>A High-Quality Reference Genome for a Parasitic Bivalve with Doubly Uniparental Inheritance (Bivalvia: Unionida).</title>
        <authorList>
            <person name="Smith C.H."/>
        </authorList>
    </citation>
    <scope>NUCLEOTIDE SEQUENCE</scope>
    <source>
        <strain evidence="2">CHS0354</strain>
    </source>
</reference>
<organism evidence="2 3">
    <name type="scientific">Potamilus streckersoni</name>
    <dbReference type="NCBI Taxonomy" id="2493646"/>
    <lineage>
        <taxon>Eukaryota</taxon>
        <taxon>Metazoa</taxon>
        <taxon>Spiralia</taxon>
        <taxon>Lophotrochozoa</taxon>
        <taxon>Mollusca</taxon>
        <taxon>Bivalvia</taxon>
        <taxon>Autobranchia</taxon>
        <taxon>Heteroconchia</taxon>
        <taxon>Palaeoheterodonta</taxon>
        <taxon>Unionida</taxon>
        <taxon>Unionoidea</taxon>
        <taxon>Unionidae</taxon>
        <taxon>Ambleminae</taxon>
        <taxon>Lampsilini</taxon>
        <taxon>Potamilus</taxon>
    </lineage>
</organism>
<reference evidence="2" key="2">
    <citation type="journal article" date="2021" name="Genome Biol. Evol.">
        <title>Developing a high-quality reference genome for a parasitic bivalve with doubly uniparental inheritance (Bivalvia: Unionida).</title>
        <authorList>
            <person name="Smith C.H."/>
        </authorList>
    </citation>
    <scope>NUCLEOTIDE SEQUENCE</scope>
    <source>
        <strain evidence="2">CHS0354</strain>
        <tissue evidence="2">Mantle</tissue>
    </source>
</reference>
<dbReference type="Proteomes" id="UP001195483">
    <property type="component" value="Unassembled WGS sequence"/>
</dbReference>
<protein>
    <submittedName>
        <fullName evidence="2">Uncharacterized protein</fullName>
    </submittedName>
</protein>
<dbReference type="AlphaFoldDB" id="A0AAE0VT50"/>
<evidence type="ECO:0000313" key="2">
    <source>
        <dbReference type="EMBL" id="KAK3589663.1"/>
    </source>
</evidence>
<accession>A0AAE0VT50</accession>
<feature type="compositionally biased region" description="Polar residues" evidence="1">
    <location>
        <begin position="11"/>
        <end position="24"/>
    </location>
</feature>
<feature type="region of interest" description="Disordered" evidence="1">
    <location>
        <begin position="161"/>
        <end position="212"/>
    </location>
</feature>
<feature type="region of interest" description="Disordered" evidence="1">
    <location>
        <begin position="1"/>
        <end position="102"/>
    </location>
</feature>
<comment type="caution">
    <text evidence="2">The sequence shown here is derived from an EMBL/GenBank/DDBJ whole genome shotgun (WGS) entry which is preliminary data.</text>
</comment>
<feature type="compositionally biased region" description="Basic and acidic residues" evidence="1">
    <location>
        <begin position="183"/>
        <end position="199"/>
    </location>
</feature>
<evidence type="ECO:0000256" key="1">
    <source>
        <dbReference type="SAM" id="MobiDB-lite"/>
    </source>
</evidence>
<feature type="compositionally biased region" description="Polar residues" evidence="1">
    <location>
        <begin position="69"/>
        <end position="88"/>
    </location>
</feature>
<dbReference type="EMBL" id="JAEAOA010000943">
    <property type="protein sequence ID" value="KAK3589663.1"/>
    <property type="molecule type" value="Genomic_DNA"/>
</dbReference>
<sequence length="212" mass="24138">MDDAEDEANDSEYSAHSVSGSYHQSIRGPSFRSNQKIITEQPSRHKKATRKNGYSTSIPERQFVGASGATKSRQRSNSAWNLSGMSNSYRERTEPPCNDAHARSKVRASGYVSHMQEPGCAIARDNDLHRRKSKSMFCDRTSIPSSGKIQEKRIRELLNNGKKSFPDHADNPMQTKEFPLRYQTDRQTRESEQSREKENVNVTANEHIFKSK</sequence>
<gene>
    <name evidence="2" type="ORF">CHS0354_015167</name>
</gene>
<evidence type="ECO:0000313" key="3">
    <source>
        <dbReference type="Proteomes" id="UP001195483"/>
    </source>
</evidence>
<name>A0AAE0VT50_9BIVA</name>